<gene>
    <name evidence="2" type="ORF">BCS90_04355</name>
</gene>
<dbReference type="EMBL" id="MDBS01000067">
    <property type="protein sequence ID" value="PMP24065.1"/>
    <property type="molecule type" value="Genomic_DNA"/>
</dbReference>
<name>A0A7Z1S0J4_9VIBR</name>
<dbReference type="RefSeq" id="WP_010431836.1">
    <property type="nucleotide sequence ID" value="NZ_CAWNSP010000016.1"/>
</dbReference>
<comment type="caution">
    <text evidence="2">The sequence shown here is derived from an EMBL/GenBank/DDBJ whole genome shotgun (WGS) entry which is preliminary data.</text>
</comment>
<organism evidence="2">
    <name type="scientific">Vibrio cyclitrophicus</name>
    <dbReference type="NCBI Taxonomy" id="47951"/>
    <lineage>
        <taxon>Bacteria</taxon>
        <taxon>Pseudomonadati</taxon>
        <taxon>Pseudomonadota</taxon>
        <taxon>Gammaproteobacteria</taxon>
        <taxon>Vibrionales</taxon>
        <taxon>Vibrionaceae</taxon>
        <taxon>Vibrio</taxon>
    </lineage>
</organism>
<dbReference type="AlphaFoldDB" id="A0A7Z1S0J4"/>
<keyword evidence="1" id="KW-0732">Signal</keyword>
<evidence type="ECO:0000313" key="2">
    <source>
        <dbReference type="EMBL" id="PMP24065.1"/>
    </source>
</evidence>
<feature type="signal peptide" evidence="1">
    <location>
        <begin position="1"/>
        <end position="21"/>
    </location>
</feature>
<evidence type="ECO:0000256" key="1">
    <source>
        <dbReference type="SAM" id="SignalP"/>
    </source>
</evidence>
<accession>A0A7Z1S0J4</accession>
<reference evidence="2" key="1">
    <citation type="submission" date="2016-07" db="EMBL/GenBank/DDBJ databases">
        <authorList>
            <person name="Kauffman K."/>
            <person name="Arevalo P."/>
            <person name="Polz M.F."/>
        </authorList>
    </citation>
    <scope>NUCLEOTIDE SEQUENCE</scope>
    <source>
        <strain evidence="2">10N.222.46.E12</strain>
    </source>
</reference>
<dbReference type="GeneID" id="50232215"/>
<protein>
    <submittedName>
        <fullName evidence="2">Uncharacterized protein</fullName>
    </submittedName>
</protein>
<sequence>MKKLILAVAVAGVMFSVNSFAVGGGPGGTKLEANVVQFGGATNALLTNATNTDGAHIRMEGTIPQRCVLNLKSAQAGEFVNGDIHLTNMLADSKNLVSGLTASKPIASLRAWCNYGKSMEVDMTATPFKMTRFGMAIGKERIDYTLQANQTDIFDTSNASDGLFGHTTGNFQVKWSGEHQKARIAEVPLSITTEGAALARAGNYRSTVYVKLQAKTCHHMCGF</sequence>
<proteinExistence type="predicted"/>
<feature type="chain" id="PRO_5030850035" evidence="1">
    <location>
        <begin position="22"/>
        <end position="223"/>
    </location>
</feature>
<reference evidence="2" key="2">
    <citation type="journal article" date="2018" name="Nature">
        <title>A major lineage of non-tailed dsDNA viruses as unrecognized killers of marine bacteria.</title>
        <authorList>
            <person name="Kauffman K.M."/>
            <person name="Hussain F.A."/>
            <person name="Yang J."/>
            <person name="Arevalo P."/>
            <person name="Brown J.M."/>
            <person name="Chang W.K."/>
            <person name="VanInsberghe D."/>
            <person name="Elsherbini J."/>
            <person name="Sharma R.S."/>
            <person name="Cutler M.B."/>
            <person name="Kelly L."/>
            <person name="Polz M.F."/>
        </authorList>
    </citation>
    <scope>NUCLEOTIDE SEQUENCE</scope>
    <source>
        <strain evidence="2">10N.222.46.E12</strain>
    </source>
</reference>